<dbReference type="Proteomes" id="UP000024635">
    <property type="component" value="Unassembled WGS sequence"/>
</dbReference>
<sequence>MCTYKKRRTDASASAFNCSPTLSRVETVELFGEKPIYRLFRIVDISKKKNAIPQLLQIVGFSNKSIFAPFRTVDISSHLKVDLFDTRFDSVESSV</sequence>
<name>A0A016THB1_9BILA</name>
<evidence type="ECO:0000313" key="2">
    <source>
        <dbReference type="Proteomes" id="UP000024635"/>
    </source>
</evidence>
<comment type="caution">
    <text evidence="1">The sequence shown here is derived from an EMBL/GenBank/DDBJ whole genome shotgun (WGS) entry which is preliminary data.</text>
</comment>
<dbReference type="EMBL" id="JARK01001438">
    <property type="protein sequence ID" value="EYC02040.1"/>
    <property type="molecule type" value="Genomic_DNA"/>
</dbReference>
<reference evidence="2" key="1">
    <citation type="journal article" date="2015" name="Nat. Genet.">
        <title>The genome and transcriptome of the zoonotic hookworm Ancylostoma ceylanicum identify infection-specific gene families.</title>
        <authorList>
            <person name="Schwarz E.M."/>
            <person name="Hu Y."/>
            <person name="Antoshechkin I."/>
            <person name="Miller M.M."/>
            <person name="Sternberg P.W."/>
            <person name="Aroian R.V."/>
        </authorList>
    </citation>
    <scope>NUCLEOTIDE SEQUENCE</scope>
    <source>
        <strain evidence="2">HY135</strain>
    </source>
</reference>
<proteinExistence type="predicted"/>
<keyword evidence="2" id="KW-1185">Reference proteome</keyword>
<evidence type="ECO:0000313" key="1">
    <source>
        <dbReference type="EMBL" id="EYC02040.1"/>
    </source>
</evidence>
<protein>
    <submittedName>
        <fullName evidence="1">Uncharacterized protein</fullName>
    </submittedName>
</protein>
<accession>A0A016THB1</accession>
<gene>
    <name evidence="1" type="primary">Acey_s0102.g3449</name>
    <name evidence="1" type="ORF">Y032_0102g3449</name>
</gene>
<organism evidence="1 2">
    <name type="scientific">Ancylostoma ceylanicum</name>
    <dbReference type="NCBI Taxonomy" id="53326"/>
    <lineage>
        <taxon>Eukaryota</taxon>
        <taxon>Metazoa</taxon>
        <taxon>Ecdysozoa</taxon>
        <taxon>Nematoda</taxon>
        <taxon>Chromadorea</taxon>
        <taxon>Rhabditida</taxon>
        <taxon>Rhabditina</taxon>
        <taxon>Rhabditomorpha</taxon>
        <taxon>Strongyloidea</taxon>
        <taxon>Ancylostomatidae</taxon>
        <taxon>Ancylostomatinae</taxon>
        <taxon>Ancylostoma</taxon>
    </lineage>
</organism>
<dbReference type="AlphaFoldDB" id="A0A016THB1"/>